<dbReference type="SMART" id="SM00034">
    <property type="entry name" value="CLECT"/>
    <property type="match status" value="1"/>
</dbReference>
<dbReference type="EMBL" id="VEVO01000648">
    <property type="protein sequence ID" value="KAF0021981.1"/>
    <property type="molecule type" value="Genomic_DNA"/>
</dbReference>
<organism evidence="2 3">
    <name type="scientific">Scophthalmus maximus</name>
    <name type="common">Turbot</name>
    <name type="synonym">Psetta maxima</name>
    <dbReference type="NCBI Taxonomy" id="52904"/>
    <lineage>
        <taxon>Eukaryota</taxon>
        <taxon>Metazoa</taxon>
        <taxon>Chordata</taxon>
        <taxon>Craniata</taxon>
        <taxon>Vertebrata</taxon>
        <taxon>Euteleostomi</taxon>
        <taxon>Actinopterygii</taxon>
        <taxon>Neopterygii</taxon>
        <taxon>Teleostei</taxon>
        <taxon>Neoteleostei</taxon>
        <taxon>Acanthomorphata</taxon>
        <taxon>Carangaria</taxon>
        <taxon>Pleuronectiformes</taxon>
        <taxon>Pleuronectoidei</taxon>
        <taxon>Scophthalmidae</taxon>
        <taxon>Scophthalmus</taxon>
    </lineage>
</organism>
<name>A0A6A4RRX0_SCOMX</name>
<evidence type="ECO:0000259" key="1">
    <source>
        <dbReference type="PROSITE" id="PS50041"/>
    </source>
</evidence>
<dbReference type="Pfam" id="PF00059">
    <property type="entry name" value="Lectin_C"/>
    <property type="match status" value="1"/>
</dbReference>
<feature type="domain" description="C-type lectin" evidence="1">
    <location>
        <begin position="133"/>
        <end position="215"/>
    </location>
</feature>
<dbReference type="InterPro" id="IPR016187">
    <property type="entry name" value="CTDL_fold"/>
</dbReference>
<dbReference type="Proteomes" id="UP000438429">
    <property type="component" value="Unassembled WGS sequence"/>
</dbReference>
<dbReference type="PROSITE" id="PS50041">
    <property type="entry name" value="C_TYPE_LECTIN_2"/>
    <property type="match status" value="2"/>
</dbReference>
<dbReference type="PANTHER" id="PTHR22803">
    <property type="entry name" value="MANNOSE, PHOSPHOLIPASE, LECTIN RECEPTOR RELATED"/>
    <property type="match status" value="1"/>
</dbReference>
<dbReference type="InterPro" id="IPR016186">
    <property type="entry name" value="C-type_lectin-like/link_sf"/>
</dbReference>
<dbReference type="CDD" id="cd00037">
    <property type="entry name" value="CLECT"/>
    <property type="match status" value="2"/>
</dbReference>
<dbReference type="InterPro" id="IPR050111">
    <property type="entry name" value="C-type_lectin/snaclec_domain"/>
</dbReference>
<feature type="domain" description="C-type lectin" evidence="1">
    <location>
        <begin position="22"/>
        <end position="131"/>
    </location>
</feature>
<comment type="caution">
    <text evidence="2">The sequence shown here is derived from an EMBL/GenBank/DDBJ whole genome shotgun (WGS) entry which is preliminary data.</text>
</comment>
<evidence type="ECO:0000313" key="2">
    <source>
        <dbReference type="EMBL" id="KAF0021981.1"/>
    </source>
</evidence>
<proteinExistence type="predicted"/>
<dbReference type="InterPro" id="IPR001304">
    <property type="entry name" value="C-type_lectin-like"/>
</dbReference>
<protein>
    <recommendedName>
        <fullName evidence="1">C-type lectin domain-containing protein</fullName>
    </recommendedName>
</protein>
<dbReference type="Gene3D" id="3.10.100.10">
    <property type="entry name" value="Mannose-Binding Protein A, subunit A"/>
    <property type="match status" value="2"/>
</dbReference>
<gene>
    <name evidence="2" type="ORF">F2P81_025766</name>
</gene>
<dbReference type="AlphaFoldDB" id="A0A6A4RRX0"/>
<reference evidence="2 3" key="1">
    <citation type="submission" date="2019-06" db="EMBL/GenBank/DDBJ databases">
        <title>Draft genomes of female and male turbot (Scophthalmus maximus).</title>
        <authorList>
            <person name="Xu H."/>
            <person name="Xu X.-W."/>
            <person name="Shao C."/>
            <person name="Chen S."/>
        </authorList>
    </citation>
    <scope>NUCLEOTIDE SEQUENCE [LARGE SCALE GENOMIC DNA]</scope>
    <source>
        <strain evidence="2">Ysfricsl-2016a</strain>
        <tissue evidence="2">Blood</tissue>
    </source>
</reference>
<accession>A0A6A4RRX0</accession>
<dbReference type="SUPFAM" id="SSF56436">
    <property type="entry name" value="C-type lectin-like"/>
    <property type="match status" value="2"/>
</dbReference>
<evidence type="ECO:0000313" key="3">
    <source>
        <dbReference type="Proteomes" id="UP000438429"/>
    </source>
</evidence>
<sequence>MLFGKESSVYKETVCADGWVPWNGWCYKLEKDEPRNFTDALQHCNTTVGGRDGFLASLHSIDSKEMISTNFHADGQFLDVWIGLTGINMNPTTVFKWINQAPVTFTFWGPNEPVQPTQDTSCVFYSGEGWRRHGNSCYQVNTKQVSFKDRCNITIRNRFEQAFINRLLGEHISQEPQYFWTGVQDIKNTGEYQWLSQDGSPGLVTYTNWAWFEPG</sequence>